<evidence type="ECO:0000313" key="2">
    <source>
        <dbReference type="Proteomes" id="UP000014803"/>
    </source>
</evidence>
<proteinExistence type="predicted"/>
<protein>
    <submittedName>
        <fullName evidence="1">Uncharacterized protein</fullName>
    </submittedName>
</protein>
<sequence>MDVIANVRVYSRFDGVFARWPQTADVQHGARRGATAGVCDWSWRTADAMPGAFELTEALRGGLTARLDHGAERDRPVGLDVSSDTWPSWVAQMPVSSGPDAGFARLSGPSPLDRLRVEFQFSRRALDRLRVEFQFKPPVARDLTI</sequence>
<accession>S4XRY8</accession>
<gene>
    <name evidence="1" type="ORF">SCE1572_12595</name>
</gene>
<organism evidence="1 2">
    <name type="scientific">Sorangium cellulosum So0157-2</name>
    <dbReference type="NCBI Taxonomy" id="1254432"/>
    <lineage>
        <taxon>Bacteria</taxon>
        <taxon>Pseudomonadati</taxon>
        <taxon>Myxococcota</taxon>
        <taxon>Polyangia</taxon>
        <taxon>Polyangiales</taxon>
        <taxon>Polyangiaceae</taxon>
        <taxon>Sorangium</taxon>
    </lineage>
</organism>
<dbReference type="Proteomes" id="UP000014803">
    <property type="component" value="Chromosome"/>
</dbReference>
<dbReference type="HOGENOM" id="CLU_1785640_0_0_7"/>
<dbReference type="EMBL" id="CP003969">
    <property type="protein sequence ID" value="AGP35279.1"/>
    <property type="molecule type" value="Genomic_DNA"/>
</dbReference>
<reference evidence="1 2" key="1">
    <citation type="journal article" date="2013" name="Sci. Rep.">
        <title>Extraordinary expansion of a Sorangium cellulosum genome from an alkaline milieu.</title>
        <authorList>
            <person name="Han K."/>
            <person name="Li Z.F."/>
            <person name="Peng R."/>
            <person name="Zhu L.P."/>
            <person name="Zhou T."/>
            <person name="Wang L.G."/>
            <person name="Li S.G."/>
            <person name="Zhang X.B."/>
            <person name="Hu W."/>
            <person name="Wu Z.H."/>
            <person name="Qin N."/>
            <person name="Li Y.Z."/>
        </authorList>
    </citation>
    <scope>NUCLEOTIDE SEQUENCE [LARGE SCALE GENOMIC DNA]</scope>
    <source>
        <strain evidence="1 2">So0157-2</strain>
    </source>
</reference>
<dbReference type="AlphaFoldDB" id="S4XRY8"/>
<name>S4XRY8_SORCE</name>
<dbReference type="KEGG" id="scu:SCE1572_12595"/>
<evidence type="ECO:0000313" key="1">
    <source>
        <dbReference type="EMBL" id="AGP35279.1"/>
    </source>
</evidence>